<feature type="compositionally biased region" description="Pro residues" evidence="6">
    <location>
        <begin position="783"/>
        <end position="796"/>
    </location>
</feature>
<feature type="transmembrane region" description="Helical" evidence="7">
    <location>
        <begin position="353"/>
        <end position="373"/>
    </location>
</feature>
<keyword evidence="4 7" id="KW-1133">Transmembrane helix</keyword>
<evidence type="ECO:0000256" key="6">
    <source>
        <dbReference type="SAM" id="MobiDB-lite"/>
    </source>
</evidence>
<evidence type="ECO:0000256" key="5">
    <source>
        <dbReference type="ARBA" id="ARBA00023136"/>
    </source>
</evidence>
<keyword evidence="9" id="KW-1185">Reference proteome</keyword>
<accession>A0A0L0S6U2</accession>
<dbReference type="PANTHER" id="PTHR42770:SF7">
    <property type="entry name" value="MEMBRANE PROTEIN"/>
    <property type="match status" value="1"/>
</dbReference>
<dbReference type="Pfam" id="PF13520">
    <property type="entry name" value="AA_permease_2"/>
    <property type="match status" value="2"/>
</dbReference>
<feature type="transmembrane region" description="Helical" evidence="7">
    <location>
        <begin position="93"/>
        <end position="121"/>
    </location>
</feature>
<sequence>MLPLSDDQARYLARRRLGDPWLGPWHLAAATIGIVISGLFFGWNAGLLDGWRNMAVATALAATLYATLVAVVTEMCCALPFASGPGAFAHAAFGPGAGALAGTIYAFSYVLLCASVLVALGDDLAVAFHDVNGSVPAPVLWLLIAAVVLALHARPRFYFRVVMVLSAFSLALLATYLLFVIVTLPPHARDEPVPDAQLLAPVTGPSAPGEIPITFASVVACFPFAVWFFMGLEAFPTTAEEAVNIPKTAPKSVLCSSLVLLLLAVSLLAVVPDDGPNSMFAHSSYPLLDNVLHILCTNNGGAISSSDMTKSLAVDSTATAPPMAEALSLTTVCGSPAAAAQHGVVRALVGTCLVPPLFLSLATGTYAAARHVYTLSRAGVLPTALARTLRHHGAPLLATGTALGASVIVAGLLKAVAALGPAPVVEASTSLAMFTSPNATVSQSILKVAVWIMCVGYVFEAASALAVTRRWPNLPRPFVSPLGWPGAVVALVLSAGMGLVAPLITDPGFYVPVLGGLLGVLLVAWPYYAWIASRRMVASPEKIFMQRQILHLYGRRRQRPDPTTTSSMSAFVRRTAAVPQGPPGAVPRSLHDDGGAPTVRVTTATAVLPQRGSATTISITSDDPNHDDLVLTTRSRVERIVRLWDALASAVPSWTRSAWLRCNPANNPWFSLSRAAPWDGGGAGGGGTRWDPNGTAPTVGLVPDETGVDFVEMDWVQFLHAHAAPPPPPTPPPASLELTASPSPGLHSLSTLLAPAVPPGRRASSADLTDMLPFHGGKDKPPTSAPPRPRSWPCPATPTTIGSQSSAGRVSAASATAYSVVIVAEDGVHVSGELV</sequence>
<evidence type="ECO:0000256" key="4">
    <source>
        <dbReference type="ARBA" id="ARBA00022989"/>
    </source>
</evidence>
<feature type="transmembrane region" description="Helical" evidence="7">
    <location>
        <begin position="211"/>
        <end position="232"/>
    </location>
</feature>
<evidence type="ECO:0000256" key="3">
    <source>
        <dbReference type="ARBA" id="ARBA00022692"/>
    </source>
</evidence>
<feature type="region of interest" description="Disordered" evidence="6">
    <location>
        <begin position="755"/>
        <end position="807"/>
    </location>
</feature>
<feature type="compositionally biased region" description="Polar residues" evidence="6">
    <location>
        <begin position="797"/>
        <end position="807"/>
    </location>
</feature>
<feature type="region of interest" description="Disordered" evidence="6">
    <location>
        <begin position="721"/>
        <end position="742"/>
    </location>
</feature>
<dbReference type="EMBL" id="GG745332">
    <property type="protein sequence ID" value="KNE58145.1"/>
    <property type="molecule type" value="Genomic_DNA"/>
</dbReference>
<dbReference type="VEuPathDB" id="FungiDB:AMAG_04960"/>
<feature type="transmembrane region" description="Helical" evidence="7">
    <location>
        <begin position="479"/>
        <end position="503"/>
    </location>
</feature>
<reference evidence="8 9" key="1">
    <citation type="submission" date="2009-11" db="EMBL/GenBank/DDBJ databases">
        <title>Annotation of Allomyces macrogynus ATCC 38327.</title>
        <authorList>
            <consortium name="The Broad Institute Genome Sequencing Platform"/>
            <person name="Russ C."/>
            <person name="Cuomo C."/>
            <person name="Burger G."/>
            <person name="Gray M.W."/>
            <person name="Holland P.W.H."/>
            <person name="King N."/>
            <person name="Lang F.B.F."/>
            <person name="Roger A.J."/>
            <person name="Ruiz-Trillo I."/>
            <person name="Young S.K."/>
            <person name="Zeng Q."/>
            <person name="Gargeya S."/>
            <person name="Fitzgerald M."/>
            <person name="Haas B."/>
            <person name="Abouelleil A."/>
            <person name="Alvarado L."/>
            <person name="Arachchi H.M."/>
            <person name="Berlin A."/>
            <person name="Chapman S.B."/>
            <person name="Gearin G."/>
            <person name="Goldberg J."/>
            <person name="Griggs A."/>
            <person name="Gujja S."/>
            <person name="Hansen M."/>
            <person name="Heiman D."/>
            <person name="Howarth C."/>
            <person name="Larimer J."/>
            <person name="Lui A."/>
            <person name="MacDonald P.J.P."/>
            <person name="McCowen C."/>
            <person name="Montmayeur A."/>
            <person name="Murphy C."/>
            <person name="Neiman D."/>
            <person name="Pearson M."/>
            <person name="Priest M."/>
            <person name="Roberts A."/>
            <person name="Saif S."/>
            <person name="Shea T."/>
            <person name="Sisk P."/>
            <person name="Stolte C."/>
            <person name="Sykes S."/>
            <person name="Wortman J."/>
            <person name="Nusbaum C."/>
            <person name="Birren B."/>
        </authorList>
    </citation>
    <scope>NUCLEOTIDE SEQUENCE [LARGE SCALE GENOMIC DNA]</scope>
    <source>
        <strain evidence="8 9">ATCC 38327</strain>
    </source>
</reference>
<dbReference type="Proteomes" id="UP000054350">
    <property type="component" value="Unassembled WGS sequence"/>
</dbReference>
<feature type="transmembrane region" description="Helical" evidence="7">
    <location>
        <begin position="509"/>
        <end position="530"/>
    </location>
</feature>
<name>A0A0L0S6U2_ALLM3</name>
<dbReference type="OMA" id="ANAIMCK"/>
<dbReference type="InterPro" id="IPR002293">
    <property type="entry name" value="AA/rel_permease1"/>
</dbReference>
<feature type="transmembrane region" description="Helical" evidence="7">
    <location>
        <begin position="253"/>
        <end position="271"/>
    </location>
</feature>
<evidence type="ECO:0000313" key="8">
    <source>
        <dbReference type="EMBL" id="KNE58145.1"/>
    </source>
</evidence>
<gene>
    <name evidence="8" type="ORF">AMAG_04960</name>
</gene>
<feature type="transmembrane region" description="Helical" evidence="7">
    <location>
        <begin position="448"/>
        <end position="467"/>
    </location>
</feature>
<proteinExistence type="predicted"/>
<evidence type="ECO:0000256" key="1">
    <source>
        <dbReference type="ARBA" id="ARBA00004651"/>
    </source>
</evidence>
<dbReference type="Gene3D" id="1.20.1740.10">
    <property type="entry name" value="Amino acid/polyamine transporter I"/>
    <property type="match status" value="1"/>
</dbReference>
<keyword evidence="3 7" id="KW-0812">Transmembrane</keyword>
<dbReference type="InterPro" id="IPR050367">
    <property type="entry name" value="APC_superfamily"/>
</dbReference>
<dbReference type="GO" id="GO:0005886">
    <property type="term" value="C:plasma membrane"/>
    <property type="evidence" value="ECO:0007669"/>
    <property type="project" value="UniProtKB-SubCell"/>
</dbReference>
<evidence type="ECO:0000256" key="7">
    <source>
        <dbReference type="SAM" id="Phobius"/>
    </source>
</evidence>
<dbReference type="PANTHER" id="PTHR42770">
    <property type="entry name" value="AMINO ACID TRANSPORTER-RELATED"/>
    <property type="match status" value="1"/>
</dbReference>
<feature type="transmembrane region" description="Helical" evidence="7">
    <location>
        <begin position="55"/>
        <end position="81"/>
    </location>
</feature>
<feature type="transmembrane region" description="Helical" evidence="7">
    <location>
        <begin position="133"/>
        <end position="151"/>
    </location>
</feature>
<keyword evidence="5 7" id="KW-0472">Membrane</keyword>
<feature type="compositionally biased region" description="Pro residues" evidence="6">
    <location>
        <begin position="724"/>
        <end position="734"/>
    </location>
</feature>
<reference evidence="9" key="2">
    <citation type="submission" date="2009-11" db="EMBL/GenBank/DDBJ databases">
        <title>The Genome Sequence of Allomyces macrogynus strain ATCC 38327.</title>
        <authorList>
            <consortium name="The Broad Institute Genome Sequencing Platform"/>
            <person name="Russ C."/>
            <person name="Cuomo C."/>
            <person name="Shea T."/>
            <person name="Young S.K."/>
            <person name="Zeng Q."/>
            <person name="Koehrsen M."/>
            <person name="Haas B."/>
            <person name="Borodovsky M."/>
            <person name="Guigo R."/>
            <person name="Alvarado L."/>
            <person name="Berlin A."/>
            <person name="Borenstein D."/>
            <person name="Chen Z."/>
            <person name="Engels R."/>
            <person name="Freedman E."/>
            <person name="Gellesch M."/>
            <person name="Goldberg J."/>
            <person name="Griggs A."/>
            <person name="Gujja S."/>
            <person name="Heiman D."/>
            <person name="Hepburn T."/>
            <person name="Howarth C."/>
            <person name="Jen D."/>
            <person name="Larson L."/>
            <person name="Lewis B."/>
            <person name="Mehta T."/>
            <person name="Park D."/>
            <person name="Pearson M."/>
            <person name="Roberts A."/>
            <person name="Saif S."/>
            <person name="Shenoy N."/>
            <person name="Sisk P."/>
            <person name="Stolte C."/>
            <person name="Sykes S."/>
            <person name="Walk T."/>
            <person name="White J."/>
            <person name="Yandava C."/>
            <person name="Burger G."/>
            <person name="Gray M.W."/>
            <person name="Holland P.W.H."/>
            <person name="King N."/>
            <person name="Lang F.B.F."/>
            <person name="Roger A.J."/>
            <person name="Ruiz-Trillo I."/>
            <person name="Lander E."/>
            <person name="Nusbaum C."/>
        </authorList>
    </citation>
    <scope>NUCLEOTIDE SEQUENCE [LARGE SCALE GENOMIC DNA]</scope>
    <source>
        <strain evidence="9">ATCC 38327</strain>
    </source>
</reference>
<evidence type="ECO:0000256" key="2">
    <source>
        <dbReference type="ARBA" id="ARBA00022475"/>
    </source>
</evidence>
<comment type="subcellular location">
    <subcellularLocation>
        <location evidence="1">Cell membrane</location>
        <topology evidence="1">Multi-pass membrane protein</topology>
    </subcellularLocation>
</comment>
<dbReference type="STRING" id="578462.A0A0L0S6U2"/>
<dbReference type="OrthoDB" id="3900342at2759"/>
<feature type="transmembrane region" description="Helical" evidence="7">
    <location>
        <begin position="21"/>
        <end position="43"/>
    </location>
</feature>
<evidence type="ECO:0000313" key="9">
    <source>
        <dbReference type="Proteomes" id="UP000054350"/>
    </source>
</evidence>
<dbReference type="eggNOG" id="KOG1286">
    <property type="taxonomic scope" value="Eukaryota"/>
</dbReference>
<protein>
    <recommendedName>
        <fullName evidence="10">Amino acid permease/ SLC12A domain-containing protein</fullName>
    </recommendedName>
</protein>
<organism evidence="8 9">
    <name type="scientific">Allomyces macrogynus (strain ATCC 38327)</name>
    <name type="common">Allomyces javanicus var. macrogynus</name>
    <dbReference type="NCBI Taxonomy" id="578462"/>
    <lineage>
        <taxon>Eukaryota</taxon>
        <taxon>Fungi</taxon>
        <taxon>Fungi incertae sedis</taxon>
        <taxon>Blastocladiomycota</taxon>
        <taxon>Blastocladiomycetes</taxon>
        <taxon>Blastocladiales</taxon>
        <taxon>Blastocladiaceae</taxon>
        <taxon>Allomyces</taxon>
    </lineage>
</organism>
<evidence type="ECO:0008006" key="10">
    <source>
        <dbReference type="Google" id="ProtNLM"/>
    </source>
</evidence>
<dbReference type="GO" id="GO:0022857">
    <property type="term" value="F:transmembrane transporter activity"/>
    <property type="evidence" value="ECO:0007669"/>
    <property type="project" value="InterPro"/>
</dbReference>
<dbReference type="AlphaFoldDB" id="A0A0L0S6U2"/>
<keyword evidence="2" id="KW-1003">Cell membrane</keyword>
<feature type="transmembrane region" description="Helical" evidence="7">
    <location>
        <begin position="158"/>
        <end position="182"/>
    </location>
</feature>